<accession>A0A2S1LHP9</accession>
<evidence type="ECO:0000313" key="2">
    <source>
        <dbReference type="EMBL" id="AWG23312.1"/>
    </source>
</evidence>
<evidence type="ECO:0000256" key="1">
    <source>
        <dbReference type="SAM" id="SignalP"/>
    </source>
</evidence>
<keyword evidence="1" id="KW-0732">Signal</keyword>
<evidence type="ECO:0000313" key="3">
    <source>
        <dbReference type="Proteomes" id="UP000244527"/>
    </source>
</evidence>
<protein>
    <submittedName>
        <fullName evidence="2">Uncharacterized protein</fullName>
    </submittedName>
</protein>
<keyword evidence="3" id="KW-1185">Reference proteome</keyword>
<organism evidence="2 3">
    <name type="scientific">Flavobacterium faecale</name>
    <dbReference type="NCBI Taxonomy" id="1355330"/>
    <lineage>
        <taxon>Bacteria</taxon>
        <taxon>Pseudomonadati</taxon>
        <taxon>Bacteroidota</taxon>
        <taxon>Flavobacteriia</taxon>
        <taxon>Flavobacteriales</taxon>
        <taxon>Flavobacteriaceae</taxon>
        <taxon>Flavobacterium</taxon>
    </lineage>
</organism>
<dbReference type="EMBL" id="CP020918">
    <property type="protein sequence ID" value="AWG23312.1"/>
    <property type="molecule type" value="Genomic_DNA"/>
</dbReference>
<feature type="signal peptide" evidence="1">
    <location>
        <begin position="1"/>
        <end position="22"/>
    </location>
</feature>
<proteinExistence type="predicted"/>
<dbReference type="Proteomes" id="UP000244527">
    <property type="component" value="Chromosome"/>
</dbReference>
<dbReference type="PROSITE" id="PS51257">
    <property type="entry name" value="PROKAR_LIPOPROTEIN"/>
    <property type="match status" value="1"/>
</dbReference>
<reference evidence="2 3" key="1">
    <citation type="submission" date="2017-04" db="EMBL/GenBank/DDBJ databases">
        <title>Compelte genome sequence of WV33.</title>
        <authorList>
            <person name="Lee P.C."/>
        </authorList>
    </citation>
    <scope>NUCLEOTIDE SEQUENCE [LARGE SCALE GENOMIC DNA]</scope>
    <source>
        <strain evidence="2 3">WV33</strain>
    </source>
</reference>
<dbReference type="AlphaFoldDB" id="A0A2S1LHP9"/>
<feature type="chain" id="PRO_5015608709" evidence="1">
    <location>
        <begin position="23"/>
        <end position="160"/>
    </location>
</feature>
<name>A0A2S1LHP9_9FLAO</name>
<gene>
    <name evidence="2" type="ORF">FFWV33_18145</name>
</gene>
<sequence length="160" mass="17754">MKKYFIISTMLVLALFAGSCTNDYELPYNDYDSFTWWSSPKLVYNALVRPDASNNGAVAVGTYVAFQDLSKGDLSHEWSITSGNSFLTTTLSELETANYERFINPKLGLVTTDKLVYVLFQTAGVQQVKIKNTYSRKVIGAVEINGVWTAEAIVTITVTP</sequence>
<dbReference type="KEGG" id="ffa:FFWV33_18145"/>